<organism evidence="2 3">
    <name type="scientific">Pseudomonas aegrilactucae</name>
    <dbReference type="NCBI Taxonomy" id="2854028"/>
    <lineage>
        <taxon>Bacteria</taxon>
        <taxon>Pseudomonadati</taxon>
        <taxon>Pseudomonadota</taxon>
        <taxon>Gammaproteobacteria</taxon>
        <taxon>Pseudomonadales</taxon>
        <taxon>Pseudomonadaceae</taxon>
        <taxon>Pseudomonas</taxon>
    </lineage>
</organism>
<sequence>MHVTTLPYFHVDALRRRFVDHLDQAHREQALATDQQDWLKSALLATRDAPPDAGEALRVDRLSAITDTGTVIELTASLLLSRSTQTPVYLYHPLAGLLRFDDRAQLKAHLIEQLATAPSGPLLHYATQADRQRFAQDAVEDIQVELLEGSVFEYLMLTINRQLGLSLGELERLLLEQPDADTLWEQALASTTAATPPAHRRLSAARYCSQQLRRYWYTKGTLGTPAAQQLTQLMRGRLREAVIRQAWATTLSPQEQAQLLAWLQQPSGSQLHAWSVTVTTLESYSQPLDGLLVLASIDASGPLFSYCAARGLERHVSRRALLCALADPLERERWLALVSPSQREHLRALRINALHLNALTLPALEAWVNALLRAQQHEIETQTSLQGTVDAYQACRQALAIGTQLAPELSRLAPLAPLALPGPASLAQRENAVRAGTASLDDLYTYLGALVARIEALQDAAPGLETVTAARLEQAFAAVLDTVPHNALAIDQINVRQGAEDHRAPGLAEQVWQRLSGTAAALAPSWQVIGPVLAEQPVPLPGLPLALVAQCLNHVADTSLQALACALGQHQRQMSTYNQHLWQLALDIEYRLIEHDNALARPARELIDAALAPSSAHAWPTLAWQLELDHSACADALLLSQQPLNASPSLLVLWTRDEGFSAFTSLAALDTVLAQRFAHATLRTWLALDGPPAHALAALDSKRSVDTALHAFTRLKGRGLPAACLPAMLRNGLQASGNLQHLRRLQRMANAQRLRATLPDWLGRASALDQYGYWQALARNLLQSPSQQDYLFDLPSIPDYAKARVQARLDQDFAAGRYPADELFITSTRWVTALPPPGEVPSAQAAASIRHRQTLIEYALNHYRDWDQPITAIELKGDMTVPARIDAAYLRTLVRELDLGAGYQQLLKTHLTPTHPDYPKRQALFCRQLPGQLLEAAWRARLKGTLSAAGVDCIRAVLEHPDATARGLQPMPAVQLLPLELIADRGMPPDTVPGIYLFMGQGPTPGPVVMYIPYEASGIFRAFGSPADLLHQLKTDPSLQALVLARLPEALRQRYDHGGFTQAHLPFSAEFDFELPLYPQQPVALAHRPVQGNALLYLFHANLVQLQDMASAQLVTRAQVRWNTLNDVLGLLWTPLTMFVPGRIGLLLAAWQSELALLQIVDSAGRRGWSAQLSELTCVLLQSLLIGHSLRAPDAPTLPASENEFWQRLSQSAHQQLAGYEVPQQALDGLTAHEQIYASVDGSEHFVVLDGKVYRTRQLDERWHLSAIDIDEPGPSLHREGSGPWQIDPKQSLTLLGGGVLGRLGGWAARRVMTSTDLIIRAVGMREIRQRMPTRADLLRRAHRQALDYLSTCLDNLHYPADSMAVQTREILCDFFGIDTPDDALLQRVRKPVEKILSMMASPAYSPASSQRYILVSNVGTYDGIAFTSPHDPLKQIFILDAYFDYSFVDKFDFKPDVSWHEADAAGRANCLIHEFSHIAYDTRDMRYLEASASFAEMIMPGDRLDWLKRQHDEGFSHRSPARRLFVVRSRNGTRRDITRDDNKGLSIIQQLAGTQDLAVARARFLSDPLVRSKIMLKNADSLTLLVYRLGNRSHRLPPPEA</sequence>
<evidence type="ECO:0000259" key="1">
    <source>
        <dbReference type="Pfam" id="PF20178"/>
    </source>
</evidence>
<proteinExistence type="predicted"/>
<feature type="domain" description="Dermonecrotic toxin N-terminal" evidence="1">
    <location>
        <begin position="793"/>
        <end position="1049"/>
    </location>
</feature>
<comment type="caution">
    <text evidence="2">The sequence shown here is derived from an EMBL/GenBank/DDBJ whole genome shotgun (WGS) entry which is preliminary data.</text>
</comment>
<protein>
    <recommendedName>
        <fullName evidence="1">Dermonecrotic toxin N-terminal domain-containing protein</fullName>
    </recommendedName>
</protein>
<reference evidence="2" key="1">
    <citation type="journal article" date="2022" name="Int. J. Syst. Evol. Microbiol.">
        <title>Pseudomonas aegrilactucae sp. nov. and Pseudomonas morbosilactucae sp. nov., pathogens causing bacterial rot of lettuce in Japan.</title>
        <authorList>
            <person name="Sawada H."/>
            <person name="Fujikawa T."/>
            <person name="Satou M."/>
        </authorList>
    </citation>
    <scope>NUCLEOTIDE SEQUENCE</scope>
    <source>
        <strain evidence="2">MAFF 301350</strain>
    </source>
</reference>
<dbReference type="RefSeq" id="WP_217978006.1">
    <property type="nucleotide sequence ID" value="NZ_JAHTBI010000104.1"/>
</dbReference>
<dbReference type="Pfam" id="PF20178">
    <property type="entry name" value="ToxA_N"/>
    <property type="match status" value="1"/>
</dbReference>
<accession>A0A9Q2XPU9</accession>
<gene>
    <name evidence="2" type="ORF">KUO17_23700</name>
</gene>
<keyword evidence="3" id="KW-1185">Reference proteome</keyword>
<reference evidence="2" key="2">
    <citation type="journal article" date="2023" name="Plant Pathol.">
        <title>Dismantling and reorganizing Pseudomonas marginalis sensu#lato.</title>
        <authorList>
            <person name="Sawada H."/>
            <person name="Fujikawa T."/>
            <person name="Satou M."/>
        </authorList>
    </citation>
    <scope>NUCLEOTIDE SEQUENCE</scope>
    <source>
        <strain evidence="2">MAFF 301350</strain>
    </source>
</reference>
<evidence type="ECO:0000313" key="2">
    <source>
        <dbReference type="EMBL" id="MBV6289994.1"/>
    </source>
</evidence>
<evidence type="ECO:0000313" key="3">
    <source>
        <dbReference type="Proteomes" id="UP001106592"/>
    </source>
</evidence>
<name>A0A9Q2XPU9_9PSED</name>
<dbReference type="EMBL" id="JAHTBI010000104">
    <property type="protein sequence ID" value="MBV6289994.1"/>
    <property type="molecule type" value="Genomic_DNA"/>
</dbReference>
<dbReference type="Proteomes" id="UP001106592">
    <property type="component" value="Unassembled WGS sequence"/>
</dbReference>
<dbReference type="InterPro" id="IPR046673">
    <property type="entry name" value="ToxA_N"/>
</dbReference>